<accession>A0AAE0VNX7</accession>
<dbReference type="AlphaFoldDB" id="A0AAE0VNX7"/>
<gene>
    <name evidence="1" type="ORF">CHS0354_027615</name>
</gene>
<name>A0AAE0VNX7_9BIVA</name>
<protein>
    <submittedName>
        <fullName evidence="1">Uncharacterized protein</fullName>
    </submittedName>
</protein>
<comment type="caution">
    <text evidence="1">The sequence shown here is derived from an EMBL/GenBank/DDBJ whole genome shotgun (WGS) entry which is preliminary data.</text>
</comment>
<organism evidence="1 2">
    <name type="scientific">Potamilus streckersoni</name>
    <dbReference type="NCBI Taxonomy" id="2493646"/>
    <lineage>
        <taxon>Eukaryota</taxon>
        <taxon>Metazoa</taxon>
        <taxon>Spiralia</taxon>
        <taxon>Lophotrochozoa</taxon>
        <taxon>Mollusca</taxon>
        <taxon>Bivalvia</taxon>
        <taxon>Autobranchia</taxon>
        <taxon>Heteroconchia</taxon>
        <taxon>Palaeoheterodonta</taxon>
        <taxon>Unionida</taxon>
        <taxon>Unionoidea</taxon>
        <taxon>Unionidae</taxon>
        <taxon>Ambleminae</taxon>
        <taxon>Lampsilini</taxon>
        <taxon>Potamilus</taxon>
    </lineage>
</organism>
<reference evidence="1" key="2">
    <citation type="journal article" date="2021" name="Genome Biol. Evol.">
        <title>Developing a high-quality reference genome for a parasitic bivalve with doubly uniparental inheritance (Bivalvia: Unionida).</title>
        <authorList>
            <person name="Smith C.H."/>
        </authorList>
    </citation>
    <scope>NUCLEOTIDE SEQUENCE</scope>
    <source>
        <strain evidence="1">CHS0354</strain>
        <tissue evidence="1">Mantle</tissue>
    </source>
</reference>
<evidence type="ECO:0000313" key="2">
    <source>
        <dbReference type="Proteomes" id="UP001195483"/>
    </source>
</evidence>
<sequence length="91" mass="10787">MTIRNAYHLCMTELTTQSQAEEFHRDLQYLGSLHHQQYNHNVDSTPARTKHKTKKDGKRCTDDYKDIKLVEMRTAKSNIRTEQSIWYNADT</sequence>
<dbReference type="EMBL" id="JAEAOA010001668">
    <property type="protein sequence ID" value="KAK3584864.1"/>
    <property type="molecule type" value="Genomic_DNA"/>
</dbReference>
<proteinExistence type="predicted"/>
<reference evidence="1" key="1">
    <citation type="journal article" date="2021" name="Genome Biol. Evol.">
        <title>A High-Quality Reference Genome for a Parasitic Bivalve with Doubly Uniparental Inheritance (Bivalvia: Unionida).</title>
        <authorList>
            <person name="Smith C.H."/>
        </authorList>
    </citation>
    <scope>NUCLEOTIDE SEQUENCE</scope>
    <source>
        <strain evidence="1">CHS0354</strain>
    </source>
</reference>
<evidence type="ECO:0000313" key="1">
    <source>
        <dbReference type="EMBL" id="KAK3584864.1"/>
    </source>
</evidence>
<dbReference type="Proteomes" id="UP001195483">
    <property type="component" value="Unassembled WGS sequence"/>
</dbReference>
<keyword evidence="2" id="KW-1185">Reference proteome</keyword>
<reference evidence="1" key="3">
    <citation type="submission" date="2023-05" db="EMBL/GenBank/DDBJ databases">
        <authorList>
            <person name="Smith C.H."/>
        </authorList>
    </citation>
    <scope>NUCLEOTIDE SEQUENCE</scope>
    <source>
        <strain evidence="1">CHS0354</strain>
        <tissue evidence="1">Mantle</tissue>
    </source>
</reference>